<evidence type="ECO:0000259" key="1">
    <source>
        <dbReference type="Pfam" id="PF01052"/>
    </source>
</evidence>
<keyword evidence="2" id="KW-0969">Cilium</keyword>
<name>A0A428LHE6_9ENTR</name>
<keyword evidence="2" id="KW-0966">Cell projection</keyword>
<organism evidence="2 3">
    <name type="scientific">Enterobacter huaxiensis</name>
    <dbReference type="NCBI Taxonomy" id="2494702"/>
    <lineage>
        <taxon>Bacteria</taxon>
        <taxon>Pseudomonadati</taxon>
        <taxon>Pseudomonadota</taxon>
        <taxon>Gammaproteobacteria</taxon>
        <taxon>Enterobacterales</taxon>
        <taxon>Enterobacteriaceae</taxon>
        <taxon>Enterobacter</taxon>
    </lineage>
</organism>
<dbReference type="InterPro" id="IPR001543">
    <property type="entry name" value="FliN-like_C"/>
</dbReference>
<gene>
    <name evidence="2" type="ORF">EJE24_21780</name>
</gene>
<reference evidence="2 3" key="1">
    <citation type="submission" date="2018-12" db="EMBL/GenBank/DDBJ databases">
        <title>The Genome Submission of two Enterobacter spp. strains.</title>
        <authorList>
            <person name="Wu W."/>
            <person name="Wei L."/>
            <person name="Feng Y."/>
            <person name="Zong Z."/>
        </authorList>
    </citation>
    <scope>NUCLEOTIDE SEQUENCE [LARGE SCALE GENOMIC DNA]</scope>
    <source>
        <strain evidence="2 3">WCHEHu045002</strain>
    </source>
</reference>
<dbReference type="SUPFAM" id="SSF101801">
    <property type="entry name" value="Surface presentation of antigens (SPOA)"/>
    <property type="match status" value="1"/>
</dbReference>
<dbReference type="EMBL" id="RWHU01000011">
    <property type="protein sequence ID" value="RSK63490.1"/>
    <property type="molecule type" value="Genomic_DNA"/>
</dbReference>
<dbReference type="AlphaFoldDB" id="A0A428LHE6"/>
<proteinExistence type="predicted"/>
<sequence length="293" mass="33665">MPAAPQRIKIYQRQELPDMVKLDVSKLGRPWHKLPKLMNDSFDIFDARLSIYFLKKLRVNVALKSMHFAIDQNYKNTQLFTTPFGSIAFSIERTLLLQILHDYYGLGKESRNKSLDVDQPVTKTEDRLKNKIGLDLTRLLIDEEIFGKDVEIKSDNTTVINQWSWCVTFVLEGYEEGSFTLLFDNAHVDQMLAALRSPERGHPGNKQTSPTPSQIERLFYSMPLKFSGHVSSLNLTVAQLAKIRPGDIIPVNINETVPVYIGKEQIFDAKIAEDRGKLLLCEFNDRTIEKQYE</sequence>
<dbReference type="Proteomes" id="UP000276389">
    <property type="component" value="Unassembled WGS sequence"/>
</dbReference>
<dbReference type="InterPro" id="IPR036429">
    <property type="entry name" value="SpoA-like_sf"/>
</dbReference>
<accession>A0A428LHE6</accession>
<feature type="domain" description="Flagellar motor switch protein FliN-like C-terminal" evidence="1">
    <location>
        <begin position="221"/>
        <end position="278"/>
    </location>
</feature>
<evidence type="ECO:0000313" key="2">
    <source>
        <dbReference type="EMBL" id="RSK63490.1"/>
    </source>
</evidence>
<comment type="caution">
    <text evidence="2">The sequence shown here is derived from an EMBL/GenBank/DDBJ whole genome shotgun (WGS) entry which is preliminary data.</text>
</comment>
<evidence type="ECO:0000313" key="3">
    <source>
        <dbReference type="Proteomes" id="UP000276389"/>
    </source>
</evidence>
<keyword evidence="2" id="KW-0282">Flagellum</keyword>
<protein>
    <submittedName>
        <fullName evidence="2">Flagellar motor switch protein FliM</fullName>
    </submittedName>
</protein>
<dbReference type="Pfam" id="PF01052">
    <property type="entry name" value="FliMN_C"/>
    <property type="match status" value="1"/>
</dbReference>
<dbReference type="RefSeq" id="WP_125915517.1">
    <property type="nucleotide sequence ID" value="NZ_JAMWIR010000007.1"/>
</dbReference>